<dbReference type="InterPro" id="IPR028994">
    <property type="entry name" value="Integrin_alpha_N"/>
</dbReference>
<evidence type="ECO:0000256" key="2">
    <source>
        <dbReference type="SAM" id="SignalP"/>
    </source>
</evidence>
<keyword evidence="4" id="KW-1185">Reference proteome</keyword>
<evidence type="ECO:0000313" key="3">
    <source>
        <dbReference type="EMBL" id="SDX38008.1"/>
    </source>
</evidence>
<dbReference type="OrthoDB" id="9795011at2"/>
<dbReference type="SUPFAM" id="SSF69318">
    <property type="entry name" value="Integrin alpha N-terminal domain"/>
    <property type="match status" value="1"/>
</dbReference>
<feature type="chain" id="PRO_5011638872" description="Repeat domain-containing protein" evidence="2">
    <location>
        <begin position="40"/>
        <end position="282"/>
    </location>
</feature>
<feature type="compositionally biased region" description="Polar residues" evidence="1">
    <location>
        <begin position="102"/>
        <end position="111"/>
    </location>
</feature>
<dbReference type="STRING" id="1058.SAMN05421783_12340"/>
<evidence type="ECO:0000313" key="4">
    <source>
        <dbReference type="Proteomes" id="UP000198816"/>
    </source>
</evidence>
<proteinExistence type="predicted"/>
<dbReference type="RefSeq" id="WP_093036274.1">
    <property type="nucleotide sequence ID" value="NZ_FNNZ01000023.1"/>
</dbReference>
<name>A0A1H3B8J4_THIRO</name>
<protein>
    <recommendedName>
        <fullName evidence="5">Repeat domain-containing protein</fullName>
    </recommendedName>
</protein>
<gene>
    <name evidence="3" type="ORF">SAMN05421783_12340</name>
</gene>
<reference evidence="4" key="1">
    <citation type="submission" date="2016-10" db="EMBL/GenBank/DDBJ databases">
        <authorList>
            <person name="Varghese N."/>
            <person name="Submissions S."/>
        </authorList>
    </citation>
    <scope>NUCLEOTIDE SEQUENCE [LARGE SCALE GENOMIC DNA]</scope>
    <source>
        <strain evidence="4">DSM 217</strain>
    </source>
</reference>
<dbReference type="Proteomes" id="UP000198816">
    <property type="component" value="Unassembled WGS sequence"/>
</dbReference>
<evidence type="ECO:0000256" key="1">
    <source>
        <dbReference type="SAM" id="MobiDB-lite"/>
    </source>
</evidence>
<dbReference type="AlphaFoldDB" id="A0A1H3B8J4"/>
<organism evidence="3 4">
    <name type="scientific">Thiocapsa roseopersicina</name>
    <dbReference type="NCBI Taxonomy" id="1058"/>
    <lineage>
        <taxon>Bacteria</taxon>
        <taxon>Pseudomonadati</taxon>
        <taxon>Pseudomonadota</taxon>
        <taxon>Gammaproteobacteria</taxon>
        <taxon>Chromatiales</taxon>
        <taxon>Chromatiaceae</taxon>
        <taxon>Thiocapsa</taxon>
    </lineage>
</organism>
<accession>A0A1H3B8J4</accession>
<feature type="region of interest" description="Disordered" evidence="1">
    <location>
        <begin position="91"/>
        <end position="117"/>
    </location>
</feature>
<dbReference type="EMBL" id="FNNZ01000023">
    <property type="protein sequence ID" value="SDX38008.1"/>
    <property type="molecule type" value="Genomic_DNA"/>
</dbReference>
<feature type="signal peptide" evidence="2">
    <location>
        <begin position="1"/>
        <end position="39"/>
    </location>
</feature>
<keyword evidence="2" id="KW-0732">Signal</keyword>
<sequence>MITRRASGIPAGYPLRPAHRPGGAALFLAALLGAAGCSAAQTSPRAIVDAETGQLYGGVRDGRWIAAEAMDKGTLEGAELVRYANDGTRGNSSVLRPVPTDETCSNPTYRPQSGAGAEAGTYLAPDWDAAPRRATVLSTDNPTYRAALSDWLSARGIADPAPAIAQLVRVDLEGDGRDEVVLTAERQRGSITSTRAGDYSVLLLNRLQGERVVTVALRADVYPEDCVAECAPTRYRLFSTLDLDGDGRLELIVTSEDYEGIGRAVYGLDDLTQPALAWHCGP</sequence>
<evidence type="ECO:0008006" key="5">
    <source>
        <dbReference type="Google" id="ProtNLM"/>
    </source>
</evidence>